<dbReference type="EMBL" id="CM034391">
    <property type="protein sequence ID" value="KAJ0181059.1"/>
    <property type="molecule type" value="Genomic_DNA"/>
</dbReference>
<accession>A0ACC1DBC9</accession>
<protein>
    <submittedName>
        <fullName evidence="1">Uncharacterized protein</fullName>
    </submittedName>
</protein>
<organism evidence="1 2">
    <name type="scientific">Dendrolimus kikuchii</name>
    <dbReference type="NCBI Taxonomy" id="765133"/>
    <lineage>
        <taxon>Eukaryota</taxon>
        <taxon>Metazoa</taxon>
        <taxon>Ecdysozoa</taxon>
        <taxon>Arthropoda</taxon>
        <taxon>Hexapoda</taxon>
        <taxon>Insecta</taxon>
        <taxon>Pterygota</taxon>
        <taxon>Neoptera</taxon>
        <taxon>Endopterygota</taxon>
        <taxon>Lepidoptera</taxon>
        <taxon>Glossata</taxon>
        <taxon>Ditrysia</taxon>
        <taxon>Bombycoidea</taxon>
        <taxon>Lasiocampidae</taxon>
        <taxon>Dendrolimus</taxon>
    </lineage>
</organism>
<sequence length="417" mass="48759">MLRRINFYSICFAFGLSVLLILAGSRYTDNTNYRPSAESHRNIRNFLKIEDGEDVLLQTIPTNPYDGSPNIEKLLEKTRSRIKFELLDYNFTYSGVHSLDNLLLESDGRPLRSLIISTWRSGTTFLGEVLNSMPGNFYHYEPLLKYEIIQIRGPPHAEKALNTIKKLLKCKYDDLEDYFEYGKSHLHQFSHNTRLWDHCKYKRDLCFDADFTEKFCKLFPFQSMKVVRVRLRLIKEILEDNELNVRVVLLIRDPRGVMQSRQHRNFCQPAPDCWRPELLCADMISDYVAAGRLLQEYPNKLMVLRYEELALNPNGTTHLLLKFLRLGATQSVDEFLHTHTNVEVAGVSSTFRVSRDVPFRWKNVLDFNYVDEIQTACKEAMGLWGYRMAHNALNSVILSVHLIHVLIYSHRKLWKVS</sequence>
<keyword evidence="2" id="KW-1185">Reference proteome</keyword>
<evidence type="ECO:0000313" key="1">
    <source>
        <dbReference type="EMBL" id="KAJ0181059.1"/>
    </source>
</evidence>
<evidence type="ECO:0000313" key="2">
    <source>
        <dbReference type="Proteomes" id="UP000824533"/>
    </source>
</evidence>
<reference evidence="1 2" key="1">
    <citation type="journal article" date="2021" name="Front. Genet.">
        <title>Chromosome-Level Genome Assembly Reveals Significant Gene Expansion in the Toll and IMD Signaling Pathways of Dendrolimus kikuchii.</title>
        <authorList>
            <person name="Zhou J."/>
            <person name="Wu P."/>
            <person name="Xiong Z."/>
            <person name="Liu N."/>
            <person name="Zhao N."/>
            <person name="Ji M."/>
            <person name="Qiu Y."/>
            <person name="Yang B."/>
        </authorList>
    </citation>
    <scope>NUCLEOTIDE SEQUENCE [LARGE SCALE GENOMIC DNA]</scope>
    <source>
        <strain evidence="1">Ann1</strain>
    </source>
</reference>
<name>A0ACC1DBC9_9NEOP</name>
<dbReference type="Proteomes" id="UP000824533">
    <property type="component" value="Linkage Group LG05"/>
</dbReference>
<proteinExistence type="predicted"/>
<gene>
    <name evidence="1" type="ORF">K1T71_003144</name>
</gene>
<comment type="caution">
    <text evidence="1">The sequence shown here is derived from an EMBL/GenBank/DDBJ whole genome shotgun (WGS) entry which is preliminary data.</text>
</comment>